<protein>
    <submittedName>
        <fullName evidence="2">Uncharacterized protein</fullName>
    </submittedName>
</protein>
<dbReference type="Proteomes" id="UP000826195">
    <property type="component" value="Unassembled WGS sequence"/>
</dbReference>
<evidence type="ECO:0000256" key="1">
    <source>
        <dbReference type="SAM" id="MobiDB-lite"/>
    </source>
</evidence>
<dbReference type="EMBL" id="JAHXZJ010001119">
    <property type="protein sequence ID" value="KAH0553640.1"/>
    <property type="molecule type" value="Genomic_DNA"/>
</dbReference>
<dbReference type="AlphaFoldDB" id="A0AAV7ILZ6"/>
<proteinExistence type="predicted"/>
<organism evidence="2 3">
    <name type="scientific">Cotesia glomerata</name>
    <name type="common">Lepidopteran parasitic wasp</name>
    <name type="synonym">Apanteles glomeratus</name>
    <dbReference type="NCBI Taxonomy" id="32391"/>
    <lineage>
        <taxon>Eukaryota</taxon>
        <taxon>Metazoa</taxon>
        <taxon>Ecdysozoa</taxon>
        <taxon>Arthropoda</taxon>
        <taxon>Hexapoda</taxon>
        <taxon>Insecta</taxon>
        <taxon>Pterygota</taxon>
        <taxon>Neoptera</taxon>
        <taxon>Endopterygota</taxon>
        <taxon>Hymenoptera</taxon>
        <taxon>Apocrita</taxon>
        <taxon>Ichneumonoidea</taxon>
        <taxon>Braconidae</taxon>
        <taxon>Microgastrinae</taxon>
        <taxon>Cotesia</taxon>
    </lineage>
</organism>
<reference evidence="2 3" key="1">
    <citation type="journal article" date="2021" name="J. Hered.">
        <title>A chromosome-level genome assembly of the parasitoid wasp, Cotesia glomerata (Hymenoptera: Braconidae).</title>
        <authorList>
            <person name="Pinto B.J."/>
            <person name="Weis J.J."/>
            <person name="Gamble T."/>
            <person name="Ode P.J."/>
            <person name="Paul R."/>
            <person name="Zaspel J.M."/>
        </authorList>
    </citation>
    <scope>NUCLEOTIDE SEQUENCE [LARGE SCALE GENOMIC DNA]</scope>
    <source>
        <strain evidence="2">CgM1</strain>
    </source>
</reference>
<gene>
    <name evidence="2" type="ORF">KQX54_003048</name>
</gene>
<name>A0AAV7ILZ6_COTGL</name>
<accession>A0AAV7ILZ6</accession>
<comment type="caution">
    <text evidence="2">The sequence shown here is derived from an EMBL/GenBank/DDBJ whole genome shotgun (WGS) entry which is preliminary data.</text>
</comment>
<keyword evidence="3" id="KW-1185">Reference proteome</keyword>
<sequence>MLVVYRMREQRKIKMKIKRENACPRAAILPQTLTPPISDEAVVTVVLSIPQRHLTPLLKTEAKLKLEGGLAPGNGHRRYVTFEVPFLGGTPTPSRELPTSNYPDLPSRFPYFTLQYPPTQQAILPNPPFHPLGRLAHPPTPVKPTHTDSNTSARKPTIENPVRVIRA</sequence>
<evidence type="ECO:0000313" key="3">
    <source>
        <dbReference type="Proteomes" id="UP000826195"/>
    </source>
</evidence>
<evidence type="ECO:0000313" key="2">
    <source>
        <dbReference type="EMBL" id="KAH0553640.1"/>
    </source>
</evidence>
<feature type="region of interest" description="Disordered" evidence="1">
    <location>
        <begin position="138"/>
        <end position="167"/>
    </location>
</feature>